<organism evidence="1">
    <name type="scientific">uncultured Chthoniobacterales bacterium</name>
    <dbReference type="NCBI Taxonomy" id="1836801"/>
    <lineage>
        <taxon>Bacteria</taxon>
        <taxon>Pseudomonadati</taxon>
        <taxon>Verrucomicrobiota</taxon>
        <taxon>Spartobacteria</taxon>
        <taxon>Chthoniobacterales</taxon>
        <taxon>environmental samples</taxon>
    </lineage>
</organism>
<gene>
    <name evidence="1" type="ORF">AVDCRST_MAG42-3125</name>
</gene>
<reference evidence="1" key="1">
    <citation type="submission" date="2020-02" db="EMBL/GenBank/DDBJ databases">
        <authorList>
            <person name="Meier V. D."/>
        </authorList>
    </citation>
    <scope>NUCLEOTIDE SEQUENCE</scope>
    <source>
        <strain evidence="1">AVDCRST_MAG42</strain>
    </source>
</reference>
<dbReference type="AlphaFoldDB" id="A0A6J4J5K0"/>
<protein>
    <submittedName>
        <fullName evidence="1">Uncharacterized protein</fullName>
    </submittedName>
</protein>
<sequence>MPGRFPARAESGGKTERIEERYTAVWVRRDARPQLVAEQGNLKKQVALSASVSVLQARRATG</sequence>
<proteinExistence type="predicted"/>
<accession>A0A6J4J5K0</accession>
<evidence type="ECO:0000313" key="1">
    <source>
        <dbReference type="EMBL" id="CAA9268531.1"/>
    </source>
</evidence>
<dbReference type="EMBL" id="CADCTA010000116">
    <property type="protein sequence ID" value="CAA9268531.1"/>
    <property type="molecule type" value="Genomic_DNA"/>
</dbReference>
<name>A0A6J4J5K0_9BACT</name>